<dbReference type="GO" id="GO:0046872">
    <property type="term" value="F:metal ion binding"/>
    <property type="evidence" value="ECO:0007669"/>
    <property type="project" value="UniProtKB-KW"/>
</dbReference>
<evidence type="ECO:0000259" key="2">
    <source>
        <dbReference type="PROSITE" id="PS50846"/>
    </source>
</evidence>
<name>A0A0F9BHG7_9ZZZZ</name>
<sequence length="80" mass="8629">MGANEILFRKEIMMKVEKLSIEGMSCGHCTGRVKESLTKLAGVSSVDVDLESAAVGYDENMTNRSELEAAVTSLGYKVKA</sequence>
<protein>
    <recommendedName>
        <fullName evidence="2">HMA domain-containing protein</fullName>
    </recommendedName>
</protein>
<dbReference type="EMBL" id="LAZR01049257">
    <property type="protein sequence ID" value="KKK90069.1"/>
    <property type="molecule type" value="Genomic_DNA"/>
</dbReference>
<dbReference type="SUPFAM" id="SSF55008">
    <property type="entry name" value="HMA, heavy metal-associated domain"/>
    <property type="match status" value="1"/>
</dbReference>
<proteinExistence type="predicted"/>
<dbReference type="CDD" id="cd00371">
    <property type="entry name" value="HMA"/>
    <property type="match status" value="1"/>
</dbReference>
<accession>A0A0F9BHG7</accession>
<comment type="caution">
    <text evidence="3">The sequence shown here is derived from an EMBL/GenBank/DDBJ whole genome shotgun (WGS) entry which is preliminary data.</text>
</comment>
<evidence type="ECO:0000256" key="1">
    <source>
        <dbReference type="ARBA" id="ARBA00022723"/>
    </source>
</evidence>
<organism evidence="3">
    <name type="scientific">marine sediment metagenome</name>
    <dbReference type="NCBI Taxonomy" id="412755"/>
    <lineage>
        <taxon>unclassified sequences</taxon>
        <taxon>metagenomes</taxon>
        <taxon>ecological metagenomes</taxon>
    </lineage>
</organism>
<dbReference type="AlphaFoldDB" id="A0A0F9BHG7"/>
<dbReference type="InterPro" id="IPR006121">
    <property type="entry name" value="HMA_dom"/>
</dbReference>
<dbReference type="PROSITE" id="PS01047">
    <property type="entry name" value="HMA_1"/>
    <property type="match status" value="1"/>
</dbReference>
<dbReference type="InterPro" id="IPR036163">
    <property type="entry name" value="HMA_dom_sf"/>
</dbReference>
<gene>
    <name evidence="3" type="ORF">LCGC14_2726760</name>
</gene>
<evidence type="ECO:0000313" key="3">
    <source>
        <dbReference type="EMBL" id="KKK90069.1"/>
    </source>
</evidence>
<reference evidence="3" key="1">
    <citation type="journal article" date="2015" name="Nature">
        <title>Complex archaea that bridge the gap between prokaryotes and eukaryotes.</title>
        <authorList>
            <person name="Spang A."/>
            <person name="Saw J.H."/>
            <person name="Jorgensen S.L."/>
            <person name="Zaremba-Niedzwiedzka K."/>
            <person name="Martijn J."/>
            <person name="Lind A.E."/>
            <person name="van Eijk R."/>
            <person name="Schleper C."/>
            <person name="Guy L."/>
            <person name="Ettema T.J."/>
        </authorList>
    </citation>
    <scope>NUCLEOTIDE SEQUENCE</scope>
</reference>
<dbReference type="Gene3D" id="3.30.70.100">
    <property type="match status" value="1"/>
</dbReference>
<feature type="domain" description="HMA" evidence="2">
    <location>
        <begin position="15"/>
        <end position="79"/>
    </location>
</feature>
<dbReference type="PROSITE" id="PS50846">
    <property type="entry name" value="HMA_2"/>
    <property type="match status" value="1"/>
</dbReference>
<dbReference type="InterPro" id="IPR017969">
    <property type="entry name" value="Heavy-metal-associated_CS"/>
</dbReference>
<dbReference type="FunFam" id="3.30.70.100:FF:000001">
    <property type="entry name" value="ATPase copper transporting beta"/>
    <property type="match status" value="1"/>
</dbReference>
<keyword evidence="1" id="KW-0479">Metal-binding</keyword>
<dbReference type="Pfam" id="PF00403">
    <property type="entry name" value="HMA"/>
    <property type="match status" value="1"/>
</dbReference>